<dbReference type="EMBL" id="CP137573">
    <property type="protein sequence ID" value="WOX24983.1"/>
    <property type="molecule type" value="Genomic_DNA"/>
</dbReference>
<accession>A0ABZ0LZQ1</accession>
<dbReference type="Proteomes" id="UP001301731">
    <property type="component" value="Chromosome"/>
</dbReference>
<reference evidence="1 2" key="1">
    <citation type="submission" date="2023-10" db="EMBL/GenBank/DDBJ databases">
        <title>The genome sequence of Streptomyces sp. HUAS YS2.</title>
        <authorList>
            <person name="Mo P."/>
        </authorList>
    </citation>
    <scope>NUCLEOTIDE SEQUENCE [LARGE SCALE GENOMIC DNA]</scope>
    <source>
        <strain evidence="1 2">HUAS YS2</strain>
    </source>
</reference>
<evidence type="ECO:0008006" key="3">
    <source>
        <dbReference type="Google" id="ProtNLM"/>
    </source>
</evidence>
<evidence type="ECO:0000313" key="1">
    <source>
        <dbReference type="EMBL" id="WOX24983.1"/>
    </source>
</evidence>
<sequence>MRAVECGACGNQVLCEKFSPAHTAVQWTEEAAAVCPSIAERVAAGEPSARVRVCAALRDSIDAAVAAGDLEVTGAW</sequence>
<keyword evidence="2" id="KW-1185">Reference proteome</keyword>
<organism evidence="1 2">
    <name type="scientific">Streptomyces solicathayae</name>
    <dbReference type="NCBI Taxonomy" id="3081768"/>
    <lineage>
        <taxon>Bacteria</taxon>
        <taxon>Bacillati</taxon>
        <taxon>Actinomycetota</taxon>
        <taxon>Actinomycetes</taxon>
        <taxon>Kitasatosporales</taxon>
        <taxon>Streptomycetaceae</taxon>
        <taxon>Streptomyces</taxon>
    </lineage>
</organism>
<dbReference type="RefSeq" id="WP_318107427.1">
    <property type="nucleotide sequence ID" value="NZ_CP137573.1"/>
</dbReference>
<name>A0ABZ0LZQ1_9ACTN</name>
<evidence type="ECO:0000313" key="2">
    <source>
        <dbReference type="Proteomes" id="UP001301731"/>
    </source>
</evidence>
<gene>
    <name evidence="1" type="ORF">R2D22_27795</name>
</gene>
<protein>
    <recommendedName>
        <fullName evidence="3">Ferredoxin</fullName>
    </recommendedName>
</protein>
<proteinExistence type="predicted"/>